<dbReference type="SMART" id="SM00365">
    <property type="entry name" value="LRR_SD22"/>
    <property type="match status" value="4"/>
</dbReference>
<evidence type="ECO:0000256" key="3">
    <source>
        <dbReference type="SAM" id="MobiDB-lite"/>
    </source>
</evidence>
<dbReference type="InterPro" id="IPR003591">
    <property type="entry name" value="Leu-rich_rpt_typical-subtyp"/>
</dbReference>
<feature type="region of interest" description="Disordered" evidence="3">
    <location>
        <begin position="519"/>
        <end position="538"/>
    </location>
</feature>
<dbReference type="GO" id="GO:1902018">
    <property type="term" value="P:negative regulation of cilium assembly"/>
    <property type="evidence" value="ECO:0007669"/>
    <property type="project" value="TreeGrafter"/>
</dbReference>
<proteinExistence type="predicted"/>
<reference evidence="4" key="1">
    <citation type="submission" date="2016-01" db="EMBL/GenBank/DDBJ databases">
        <title>Reference transcriptome for the parasite Schistocephalus solidus: insights into the molecular evolution of parasitism.</title>
        <authorList>
            <person name="Hebert F.O."/>
            <person name="Grambauer S."/>
            <person name="Barber I."/>
            <person name="Landry C.R."/>
            <person name="Aubin-Horth N."/>
        </authorList>
    </citation>
    <scope>NUCLEOTIDE SEQUENCE</scope>
</reference>
<evidence type="ECO:0000256" key="1">
    <source>
        <dbReference type="ARBA" id="ARBA00022614"/>
    </source>
</evidence>
<dbReference type="InterPro" id="IPR001611">
    <property type="entry name" value="Leu-rich_rpt"/>
</dbReference>
<evidence type="ECO:0000313" key="4">
    <source>
        <dbReference type="EMBL" id="JAP59552.1"/>
    </source>
</evidence>
<name>A0A0V0J1Q5_SCHSO</name>
<feature type="region of interest" description="Disordered" evidence="3">
    <location>
        <begin position="452"/>
        <end position="472"/>
    </location>
</feature>
<sequence length="1012" mass="108864">MNRRVVSLVNQGLTYLDPIYRDTTSIILDNNDFRDLRCLEFLHELQQLSIANNRICEMQSLSALNNLTILNLAYNDITFIDGLCSLSRLTWLNLSGNRIQRIDGLCKNLSLKHLDLSENKISQLGDLSTLRKLKTLLLHCNDISSLDTASHYLPSQLCILSLAENQLNSYTQLAYLAHLEFLIQFSIQGNPCAFNAQMNHRAYVLSWFPGLQILDGAEPTQQERRLGEWLWNSGASQSFGPMDDDRLSNYLQELDMQSYDDRSRPSCVPPCDPHHAWENQDVQVSGHNEQSYDSTHEQWLLQTQKPSIKAAHTGFFSFFQARNTACSRVGMTPENGINRVMHAADGNSVCPERQQAFREQSKIPIHASSNSPPQYHRVFGSSSLTTSGSSLSFGQFFQTGEAKTVTTSASYQQPVLSQLPPVASDRRGPLAAPLPTARQSCLLQSDSVFIPLRESTNSPSPGSPQLQPSARKTALAQRSASCALVDCCVSPVLIPASAGSDPATGTAGGLLPNMSSSQVVLDDSLSGSDSEDEGAETKTVTYCHRASSASMQTALDVTNRRTSDTSDFPLASTSTSVLSLNRNGLSSQHHSTNSLTGTPCCPTSHLHNRVSEPAYRQEISQNTRAKGQVPAAGDCVRAGAGSNGISQPKNVNDLAKIATPTEGTPQSQENTASPRASCPVCGCCPDELHKSIALLRSQMEALREAVVVETKARQLNAQAMQFLLREVEALKEWKSTVVSSGCLSEQPPPPPSSHSHWTPHNGTGDPPTNHVSDRTPPNASTPPLPSPPPPPPLEQPTEKPPTSTASFSVIGPCKSEGSPSISDLLALNSHLAGFTSCHPASSASLAEVSPLLRGTETTTATFGADDGLRVSEVDDRENEAACLSPPTPTGTGSSPALRNSADSLDLVLPREERQVGKQEAEDEEASQSTSVASKAARFGLMVRMGGAKSDSSLRQKLLLAAGSPASSVRAPAMADAGSDLQRVRLVAIETVNNNTSASLQTDTETSLDFHGP</sequence>
<accession>A0A0V0J1Q5</accession>
<feature type="compositionally biased region" description="Low complexity" evidence="3">
    <location>
        <begin position="519"/>
        <end position="528"/>
    </location>
</feature>
<protein>
    <submittedName>
        <fullName evidence="4">Centrosomal protein of</fullName>
    </submittedName>
</protein>
<feature type="compositionally biased region" description="Low complexity" evidence="3">
    <location>
        <begin position="458"/>
        <end position="469"/>
    </location>
</feature>
<feature type="compositionally biased region" description="Pro residues" evidence="3">
    <location>
        <begin position="779"/>
        <end position="794"/>
    </location>
</feature>
<dbReference type="PANTHER" id="PTHR45973">
    <property type="entry name" value="PROTEIN PHOSPHATASE 1 REGULATORY SUBUNIT SDS22-RELATED"/>
    <property type="match status" value="1"/>
</dbReference>
<organism evidence="4">
    <name type="scientific">Schistocephalus solidus</name>
    <name type="common">Tapeworm</name>
    <dbReference type="NCBI Taxonomy" id="70667"/>
    <lineage>
        <taxon>Eukaryota</taxon>
        <taxon>Metazoa</taxon>
        <taxon>Spiralia</taxon>
        <taxon>Lophotrochozoa</taxon>
        <taxon>Platyhelminthes</taxon>
        <taxon>Cestoda</taxon>
        <taxon>Eucestoda</taxon>
        <taxon>Diphyllobothriidea</taxon>
        <taxon>Diphyllobothriidae</taxon>
        <taxon>Schistocephalus</taxon>
    </lineage>
</organism>
<dbReference type="SMART" id="SM00369">
    <property type="entry name" value="LRR_TYP"/>
    <property type="match status" value="3"/>
</dbReference>
<feature type="region of interest" description="Disordered" evidence="3">
    <location>
        <begin position="912"/>
        <end position="931"/>
    </location>
</feature>
<dbReference type="PROSITE" id="PS51450">
    <property type="entry name" value="LRR"/>
    <property type="match status" value="5"/>
</dbReference>
<gene>
    <name evidence="4" type="primary">CEP97</name>
    <name evidence="4" type="ORF">TR112767</name>
</gene>
<dbReference type="Pfam" id="PF14580">
    <property type="entry name" value="LRR_9"/>
    <property type="match status" value="1"/>
</dbReference>
<feature type="region of interest" description="Disordered" evidence="3">
    <location>
        <begin position="740"/>
        <end position="811"/>
    </location>
</feature>
<feature type="region of interest" description="Disordered" evidence="3">
    <location>
        <begin position="875"/>
        <end position="899"/>
    </location>
</feature>
<dbReference type="PANTHER" id="PTHR45973:SF2">
    <property type="entry name" value="CENTROSOMAL PROTEIN OF 97 KDA"/>
    <property type="match status" value="1"/>
</dbReference>
<dbReference type="EMBL" id="GEEE01003673">
    <property type="protein sequence ID" value="JAP59552.1"/>
    <property type="molecule type" value="Transcribed_RNA"/>
</dbReference>
<keyword evidence="2" id="KW-0677">Repeat</keyword>
<dbReference type="SUPFAM" id="SSF52058">
    <property type="entry name" value="L domain-like"/>
    <property type="match status" value="1"/>
</dbReference>
<evidence type="ECO:0000256" key="2">
    <source>
        <dbReference type="ARBA" id="ARBA00022737"/>
    </source>
</evidence>
<dbReference type="Gene3D" id="3.80.10.10">
    <property type="entry name" value="Ribonuclease Inhibitor"/>
    <property type="match status" value="2"/>
</dbReference>
<keyword evidence="1" id="KW-0433">Leucine-rich repeat</keyword>
<dbReference type="InterPro" id="IPR050576">
    <property type="entry name" value="Cilia_flagella_integrity"/>
</dbReference>
<dbReference type="InterPro" id="IPR032675">
    <property type="entry name" value="LRR_dom_sf"/>
</dbReference>
<dbReference type="GO" id="GO:0005813">
    <property type="term" value="C:centrosome"/>
    <property type="evidence" value="ECO:0007669"/>
    <property type="project" value="TreeGrafter"/>
</dbReference>
<dbReference type="AlphaFoldDB" id="A0A0V0J1Q5"/>